<accession>A0AAV4VN54</accession>
<name>A0AAV4VN54_9ARAC</name>
<protein>
    <submittedName>
        <fullName evidence="1">Uncharacterized protein</fullName>
    </submittedName>
</protein>
<organism evidence="1 2">
    <name type="scientific">Caerostris darwini</name>
    <dbReference type="NCBI Taxonomy" id="1538125"/>
    <lineage>
        <taxon>Eukaryota</taxon>
        <taxon>Metazoa</taxon>
        <taxon>Ecdysozoa</taxon>
        <taxon>Arthropoda</taxon>
        <taxon>Chelicerata</taxon>
        <taxon>Arachnida</taxon>
        <taxon>Araneae</taxon>
        <taxon>Araneomorphae</taxon>
        <taxon>Entelegynae</taxon>
        <taxon>Araneoidea</taxon>
        <taxon>Araneidae</taxon>
        <taxon>Caerostris</taxon>
    </lineage>
</organism>
<comment type="caution">
    <text evidence="1">The sequence shown here is derived from an EMBL/GenBank/DDBJ whole genome shotgun (WGS) entry which is preliminary data.</text>
</comment>
<reference evidence="1 2" key="1">
    <citation type="submission" date="2021-06" db="EMBL/GenBank/DDBJ databases">
        <title>Caerostris darwini draft genome.</title>
        <authorList>
            <person name="Kono N."/>
            <person name="Arakawa K."/>
        </authorList>
    </citation>
    <scope>NUCLEOTIDE SEQUENCE [LARGE SCALE GENOMIC DNA]</scope>
</reference>
<evidence type="ECO:0000313" key="2">
    <source>
        <dbReference type="Proteomes" id="UP001054837"/>
    </source>
</evidence>
<evidence type="ECO:0000313" key="1">
    <source>
        <dbReference type="EMBL" id="GIY71473.1"/>
    </source>
</evidence>
<dbReference type="Proteomes" id="UP001054837">
    <property type="component" value="Unassembled WGS sequence"/>
</dbReference>
<proteinExistence type="predicted"/>
<keyword evidence="2" id="KW-1185">Reference proteome</keyword>
<sequence length="100" mass="11314">MYKATISSVLYIINNFSKHTGLPNVQCKNYFNQNCTWIRNPEVLDCDCINIGIDNPDPLPQADLSNQVKDEGEGKSKTFLVLDSIPVETMAVNEINKLYF</sequence>
<gene>
    <name evidence="1" type="ORF">CDAR_249131</name>
</gene>
<dbReference type="AlphaFoldDB" id="A0AAV4VN54"/>
<dbReference type="EMBL" id="BPLQ01013350">
    <property type="protein sequence ID" value="GIY71473.1"/>
    <property type="molecule type" value="Genomic_DNA"/>
</dbReference>